<feature type="domain" description="Secretin/TonB short N-terminal" evidence="10">
    <location>
        <begin position="64"/>
        <end position="114"/>
    </location>
</feature>
<dbReference type="InterPro" id="IPR012910">
    <property type="entry name" value="Plug_dom"/>
</dbReference>
<dbReference type="Pfam" id="PF00593">
    <property type="entry name" value="TonB_dep_Rec_b-barrel"/>
    <property type="match status" value="1"/>
</dbReference>
<proteinExistence type="inferred from homology"/>
<keyword evidence="9" id="KW-0732">Signal</keyword>
<feature type="region of interest" description="Disordered" evidence="8">
    <location>
        <begin position="135"/>
        <end position="164"/>
    </location>
</feature>
<evidence type="ECO:0000313" key="12">
    <source>
        <dbReference type="Proteomes" id="UP000325122"/>
    </source>
</evidence>
<comment type="subcellular location">
    <subcellularLocation>
        <location evidence="1 7">Cell outer membrane</location>
    </subcellularLocation>
</comment>
<evidence type="ECO:0000256" key="2">
    <source>
        <dbReference type="ARBA" id="ARBA00022448"/>
    </source>
</evidence>
<keyword evidence="4" id="KW-0408">Iron</keyword>
<dbReference type="Gene3D" id="2.40.170.20">
    <property type="entry name" value="TonB-dependent receptor, beta-barrel domain"/>
    <property type="match status" value="1"/>
</dbReference>
<feature type="compositionally biased region" description="Low complexity" evidence="8">
    <location>
        <begin position="136"/>
        <end position="155"/>
    </location>
</feature>
<dbReference type="InterPro" id="IPR000531">
    <property type="entry name" value="Beta-barrel_TonB"/>
</dbReference>
<dbReference type="PANTHER" id="PTHR47234:SF2">
    <property type="entry name" value="TONB-DEPENDENT RECEPTOR"/>
    <property type="match status" value="1"/>
</dbReference>
<dbReference type="SUPFAM" id="SSF56935">
    <property type="entry name" value="Porins"/>
    <property type="match status" value="1"/>
</dbReference>
<dbReference type="Pfam" id="PF07660">
    <property type="entry name" value="STN"/>
    <property type="match status" value="1"/>
</dbReference>
<keyword evidence="6" id="KW-0998">Cell outer membrane</keyword>
<sequence>MPGAPAQGRRLMKIRKLNTLILSTAASALLAGMAPAQANNAVEFDIQDTELAAALQQFAIQSGRNMLFSPEAMTGRPANPVIGSYAPFEALDEMLAGTGLSYEVTESGAIVFPAMGGDEAPEARVQETSAAGWLHQAAPQAERAPAQPLPASQSAGGQDAPPDRITVVGTQIRGSRIAETLPVSVFDEQDILATGVTTGDDLFRAIPQAGDVAFNQTRTIGGINDARGDVASINLRGVGTGNTLVLLNGRRMVLHPGTQAENLVPVVSVNTNAIPVSGVSRVEVLRDGASALYGADAVAGVINTILRQDFEGYTFTARYGGAEASNRRDFTLTGEAGFRFNNNRTSLSVFASYSDQTPMYASDRPYARGSDNRARVEGTPFEGVAAFNNTSVVSPWGAFNVIGVGTVTQNGLPVSNAGGGVHVRPEDLGGCRASLGDGLCFGATTTRPQELRYDINDGRTITGGVERLNLFAFLNHDFDNGMEFFGELGGYRADFNSVREPSSPLAAARITIPRTNYWNPFGAVLLPDGSVNPNRLPGLNVPDEGADVTLFSYRLVDAGMRHVNVINENFRVLGGLRGIANGWDWESAALYSRARTEDTTQRVSSTLFQQALALSTPDAYNPFNGGDLSDYARGDATPSNAATIASFMVPVSRISETDLGLVDLRMSRPDLFSLPGGDVGIGLGVEWRWEGFSDDRDPRLDGTITYTDMVTGIVSGSDVMGTSPTNDSSGNRNVGSLFAELEIPLISPEMNIPLAHSVQLQIASRYEHYSDVGEAFAPRVAASWAFVDGFSFRAAWSEGFRAPNLPQVFEQGVERSNNRQDFIKCEADVRAGRIADFSACARSQSVVSSRDGNRDLEPETSQNISLGSVLQAHFLPPEWGSLTLTADWWQIKQTGVVGIFGDFNHVALDYLLRTQGSSNPAVVREAPAQEDIDDFAGTGLDPVGRILTVNDGYLNLLPRTIEGFDISALYQLRGTQWGNFRFSFNAARLLTFRQEASPEAQLIIDAQQSGDISQAFTVQGANDLIRQGGLPEWRFTSTLSWNQGPWGAGLSAQYVGSVFDTGASLADGTQWRLDSWLTANAHVSRTFETGVLEGTRLMAGVRNLTNEDPPLASSAFGYSGSLHSAQGRFWYASVRKSF</sequence>
<keyword evidence="3" id="KW-0410">Iron transport</keyword>
<feature type="signal peptide" evidence="9">
    <location>
        <begin position="1"/>
        <end position="38"/>
    </location>
</feature>
<dbReference type="InterPro" id="IPR037066">
    <property type="entry name" value="Plug_dom_sf"/>
</dbReference>
<dbReference type="EMBL" id="VWOJ01000002">
    <property type="protein sequence ID" value="KAA5803566.1"/>
    <property type="molecule type" value="Genomic_DNA"/>
</dbReference>
<evidence type="ECO:0000256" key="9">
    <source>
        <dbReference type="SAM" id="SignalP"/>
    </source>
</evidence>
<protein>
    <submittedName>
        <fullName evidence="11">TonB-dependent receptor</fullName>
    </submittedName>
</protein>
<accession>A0A5M6ZFP2</accession>
<evidence type="ECO:0000256" key="1">
    <source>
        <dbReference type="ARBA" id="ARBA00004442"/>
    </source>
</evidence>
<dbReference type="InterPro" id="IPR011662">
    <property type="entry name" value="Secretin/TonB_short_N"/>
</dbReference>
<dbReference type="Gene3D" id="2.170.130.10">
    <property type="entry name" value="TonB-dependent receptor, plug domain"/>
    <property type="match status" value="1"/>
</dbReference>
<keyword evidence="2" id="KW-0813">Transport</keyword>
<dbReference type="AlphaFoldDB" id="A0A5M6ZFP2"/>
<organism evidence="11 12">
    <name type="scientific">Alkalicaulis satelles</name>
    <dbReference type="NCBI Taxonomy" id="2609175"/>
    <lineage>
        <taxon>Bacteria</taxon>
        <taxon>Pseudomonadati</taxon>
        <taxon>Pseudomonadota</taxon>
        <taxon>Alphaproteobacteria</taxon>
        <taxon>Maricaulales</taxon>
        <taxon>Maricaulaceae</taxon>
        <taxon>Alkalicaulis</taxon>
    </lineage>
</organism>
<dbReference type="GO" id="GO:0006826">
    <property type="term" value="P:iron ion transport"/>
    <property type="evidence" value="ECO:0007669"/>
    <property type="project" value="UniProtKB-KW"/>
</dbReference>
<evidence type="ECO:0000256" key="8">
    <source>
        <dbReference type="SAM" id="MobiDB-lite"/>
    </source>
</evidence>
<evidence type="ECO:0000259" key="10">
    <source>
        <dbReference type="SMART" id="SM00965"/>
    </source>
</evidence>
<dbReference type="Gene3D" id="3.55.50.30">
    <property type="match status" value="1"/>
</dbReference>
<dbReference type="InterPro" id="IPR036942">
    <property type="entry name" value="Beta-barrel_TonB_sf"/>
</dbReference>
<dbReference type="PANTHER" id="PTHR47234">
    <property type="match status" value="1"/>
</dbReference>
<dbReference type="Proteomes" id="UP000325122">
    <property type="component" value="Unassembled WGS sequence"/>
</dbReference>
<dbReference type="Pfam" id="PF07715">
    <property type="entry name" value="Plug"/>
    <property type="match status" value="1"/>
</dbReference>
<evidence type="ECO:0000256" key="7">
    <source>
        <dbReference type="RuleBase" id="RU003357"/>
    </source>
</evidence>
<name>A0A5M6ZFP2_9PROT</name>
<evidence type="ECO:0000256" key="3">
    <source>
        <dbReference type="ARBA" id="ARBA00022496"/>
    </source>
</evidence>
<keyword evidence="7" id="KW-0798">TonB box</keyword>
<keyword evidence="3" id="KW-0406">Ion transport</keyword>
<reference evidence="11 12" key="1">
    <citation type="submission" date="2019-09" db="EMBL/GenBank/DDBJ databases">
        <authorList>
            <person name="Kevbrin V."/>
            <person name="Grouzdev D.S."/>
        </authorList>
    </citation>
    <scope>NUCLEOTIDE SEQUENCE [LARGE SCALE GENOMIC DNA]</scope>
    <source>
        <strain evidence="11 12">G-192</strain>
    </source>
</reference>
<dbReference type="SMART" id="SM00965">
    <property type="entry name" value="STN"/>
    <property type="match status" value="1"/>
</dbReference>
<keyword evidence="11" id="KW-0675">Receptor</keyword>
<evidence type="ECO:0000313" key="11">
    <source>
        <dbReference type="EMBL" id="KAA5803566.1"/>
    </source>
</evidence>
<evidence type="ECO:0000256" key="6">
    <source>
        <dbReference type="ARBA" id="ARBA00023237"/>
    </source>
</evidence>
<keyword evidence="12" id="KW-1185">Reference proteome</keyword>
<feature type="chain" id="PRO_5024319225" evidence="9">
    <location>
        <begin position="39"/>
        <end position="1138"/>
    </location>
</feature>
<keyword evidence="5 7" id="KW-0472">Membrane</keyword>
<evidence type="ECO:0000256" key="4">
    <source>
        <dbReference type="ARBA" id="ARBA00023004"/>
    </source>
</evidence>
<evidence type="ECO:0000256" key="5">
    <source>
        <dbReference type="ARBA" id="ARBA00023136"/>
    </source>
</evidence>
<gene>
    <name evidence="11" type="ORF">F1654_07110</name>
</gene>
<comment type="caution">
    <text evidence="11">The sequence shown here is derived from an EMBL/GenBank/DDBJ whole genome shotgun (WGS) entry which is preliminary data.</text>
</comment>
<comment type="similarity">
    <text evidence="7">Belongs to the TonB-dependent receptor family.</text>
</comment>
<dbReference type="GO" id="GO:0009279">
    <property type="term" value="C:cell outer membrane"/>
    <property type="evidence" value="ECO:0007669"/>
    <property type="project" value="UniProtKB-SubCell"/>
</dbReference>